<keyword evidence="1" id="KW-0812">Transmembrane</keyword>
<keyword evidence="1" id="KW-0472">Membrane</keyword>
<dbReference type="Proteomes" id="UP000610931">
    <property type="component" value="Unassembled WGS sequence"/>
</dbReference>
<evidence type="ECO:0000256" key="1">
    <source>
        <dbReference type="SAM" id="Phobius"/>
    </source>
</evidence>
<dbReference type="PIRSF" id="PIRSF018266">
    <property type="entry name" value="FecR"/>
    <property type="match status" value="1"/>
</dbReference>
<dbReference type="InterPro" id="IPR012373">
    <property type="entry name" value="Ferrdict_sens_TM"/>
</dbReference>
<accession>A0A8J7IZG3</accession>
<feature type="transmembrane region" description="Helical" evidence="1">
    <location>
        <begin position="84"/>
        <end position="101"/>
    </location>
</feature>
<evidence type="ECO:0000259" key="3">
    <source>
        <dbReference type="Pfam" id="PF16344"/>
    </source>
</evidence>
<dbReference type="AlphaFoldDB" id="A0A8J7IZG3"/>
<dbReference type="FunFam" id="2.60.120.1440:FF:000001">
    <property type="entry name" value="Putative anti-sigma factor"/>
    <property type="match status" value="1"/>
</dbReference>
<dbReference type="InterPro" id="IPR006860">
    <property type="entry name" value="FecR"/>
</dbReference>
<keyword evidence="1" id="KW-1133">Transmembrane helix</keyword>
<proteinExistence type="predicted"/>
<evidence type="ECO:0000259" key="2">
    <source>
        <dbReference type="Pfam" id="PF04773"/>
    </source>
</evidence>
<dbReference type="EMBL" id="JAELVQ010000001">
    <property type="protein sequence ID" value="MBJ6366682.1"/>
    <property type="molecule type" value="Genomic_DNA"/>
</dbReference>
<feature type="domain" description="FecR protein" evidence="2">
    <location>
        <begin position="172"/>
        <end position="266"/>
    </location>
</feature>
<dbReference type="Pfam" id="PF04773">
    <property type="entry name" value="FecR"/>
    <property type="match status" value="1"/>
</dbReference>
<evidence type="ECO:0000313" key="5">
    <source>
        <dbReference type="Proteomes" id="UP000610931"/>
    </source>
</evidence>
<protein>
    <submittedName>
        <fullName evidence="4">FecR family protein</fullName>
    </submittedName>
</protein>
<dbReference type="RefSeq" id="WP_199112321.1">
    <property type="nucleotide sequence ID" value="NZ_JAELVQ010000001.1"/>
</dbReference>
<name>A0A8J7IZG3_9FLAO</name>
<dbReference type="PANTHER" id="PTHR30273:SF2">
    <property type="entry name" value="PROTEIN FECR"/>
    <property type="match status" value="1"/>
</dbReference>
<comment type="caution">
    <text evidence="4">The sequence shown here is derived from an EMBL/GenBank/DDBJ whole genome shotgun (WGS) entry which is preliminary data.</text>
</comment>
<feature type="domain" description="Protein FecR C-terminal" evidence="3">
    <location>
        <begin position="315"/>
        <end position="383"/>
    </location>
</feature>
<dbReference type="GO" id="GO:0016989">
    <property type="term" value="F:sigma factor antagonist activity"/>
    <property type="evidence" value="ECO:0007669"/>
    <property type="project" value="TreeGrafter"/>
</dbReference>
<dbReference type="PANTHER" id="PTHR30273">
    <property type="entry name" value="PERIPLASMIC SIGNAL SENSOR AND SIGMA FACTOR ACTIVATOR FECR-RELATED"/>
    <property type="match status" value="1"/>
</dbReference>
<dbReference type="Pfam" id="PF16344">
    <property type="entry name" value="FecR_C"/>
    <property type="match status" value="1"/>
</dbReference>
<reference evidence="4" key="1">
    <citation type="submission" date="2020-12" db="EMBL/GenBank/DDBJ databases">
        <title>Snuella sp. nov., isolated from sediment in Incheon.</title>
        <authorList>
            <person name="Kim W."/>
        </authorList>
    </citation>
    <scope>NUCLEOTIDE SEQUENCE</scope>
    <source>
        <strain evidence="4">CAU 1569</strain>
    </source>
</reference>
<dbReference type="InterPro" id="IPR032508">
    <property type="entry name" value="FecR_C"/>
</dbReference>
<evidence type="ECO:0000313" key="4">
    <source>
        <dbReference type="EMBL" id="MBJ6366682.1"/>
    </source>
</evidence>
<keyword evidence="5" id="KW-1185">Reference proteome</keyword>
<organism evidence="4 5">
    <name type="scientific">Snuella sedimenti</name>
    <dbReference type="NCBI Taxonomy" id="2798802"/>
    <lineage>
        <taxon>Bacteria</taxon>
        <taxon>Pseudomonadati</taxon>
        <taxon>Bacteroidota</taxon>
        <taxon>Flavobacteriia</taxon>
        <taxon>Flavobacteriales</taxon>
        <taxon>Flavobacteriaceae</taxon>
        <taxon>Snuella</taxon>
    </lineage>
</organism>
<gene>
    <name evidence="4" type="ORF">JF259_01145</name>
</gene>
<dbReference type="Gene3D" id="3.55.50.30">
    <property type="match status" value="1"/>
</dbReference>
<dbReference type="Gene3D" id="2.60.120.1440">
    <property type="match status" value="1"/>
</dbReference>
<sequence length="385" mass="44394">MIPQEIENLIVKYINKSANAKDLDKLIEWIKTDNNKAQFKEFAKDHYAITFSMQDPDAKHLKEFLFKEIRKDKSRTYKKKLRSIFKYAAVAIIFLSIGYFYQKGILVDSSNSIPDPENKITLQLEDGTLKTIDENESAQIFSTNGSMVGIQKGKQLAYVNDSKIEKLTYNTLTVPYGRRFNVILSDGTHIYLNAGSSLKYPVRFIKGSNRQVFLNGEAYFNVTKDSKQPFIVNSNELNIRVLGTQFNVSSYPEDGNINTVLVEGSVSLYNKNETYSPSTSSLLEPRYMAAWNKNNKQLHITKTDIAQHIAWIEGRLILNEVRFNDILKKLERQYDVTFVNNHKALEDRYFTARFDIEDIFQVMKSLSEAASFTYKIEEKEIIINP</sequence>